<reference evidence="4 5" key="1">
    <citation type="submission" date="2020-10" db="EMBL/GenBank/DDBJ databases">
        <title>Ca. Dormibacterota MAGs.</title>
        <authorList>
            <person name="Montgomery K."/>
        </authorList>
    </citation>
    <scope>NUCLEOTIDE SEQUENCE [LARGE SCALE GENOMIC DNA]</scope>
    <source>
        <strain evidence="4">Mitchell_Peninsula_5</strain>
    </source>
</reference>
<dbReference type="EMBL" id="JAEKNN010000005">
    <property type="protein sequence ID" value="MBJ7608022.1"/>
    <property type="molecule type" value="Genomic_DNA"/>
</dbReference>
<feature type="transmembrane region" description="Helical" evidence="2">
    <location>
        <begin position="203"/>
        <end position="227"/>
    </location>
</feature>
<evidence type="ECO:0000256" key="1">
    <source>
        <dbReference type="SAM" id="MobiDB-lite"/>
    </source>
</evidence>
<dbReference type="InterPro" id="IPR025328">
    <property type="entry name" value="DUF4234"/>
</dbReference>
<feature type="region of interest" description="Disordered" evidence="1">
    <location>
        <begin position="1"/>
        <end position="38"/>
    </location>
</feature>
<name>A0A934KHS8_9BACT</name>
<evidence type="ECO:0000313" key="4">
    <source>
        <dbReference type="EMBL" id="MBJ7608022.1"/>
    </source>
</evidence>
<feature type="transmembrane region" description="Helical" evidence="2">
    <location>
        <begin position="161"/>
        <end position="182"/>
    </location>
</feature>
<feature type="domain" description="DUF4234" evidence="3">
    <location>
        <begin position="162"/>
        <end position="210"/>
    </location>
</feature>
<feature type="transmembrane region" description="Helical" evidence="2">
    <location>
        <begin position="293"/>
        <end position="312"/>
    </location>
</feature>
<dbReference type="Pfam" id="PF14018">
    <property type="entry name" value="DUF4234"/>
    <property type="match status" value="1"/>
</dbReference>
<gene>
    <name evidence="4" type="ORF">JF887_01135</name>
</gene>
<organism evidence="4 5">
    <name type="scientific">Candidatus Amunia macphersoniae</name>
    <dbReference type="NCBI Taxonomy" id="3127014"/>
    <lineage>
        <taxon>Bacteria</taxon>
        <taxon>Bacillati</taxon>
        <taxon>Candidatus Dormiibacterota</taxon>
        <taxon>Candidatus Dormibacteria</taxon>
        <taxon>Candidatus Aeolococcales</taxon>
        <taxon>Candidatus Aeolococcaceae</taxon>
        <taxon>Candidatus Amunia</taxon>
    </lineage>
</organism>
<comment type="caution">
    <text evidence="4">The sequence shown here is derived from an EMBL/GenBank/DDBJ whole genome shotgun (WGS) entry which is preliminary data.</text>
</comment>
<feature type="region of interest" description="Disordered" evidence="1">
    <location>
        <begin position="75"/>
        <end position="108"/>
    </location>
</feature>
<dbReference type="Proteomes" id="UP000614410">
    <property type="component" value="Unassembled WGS sequence"/>
</dbReference>
<sequence length="332" mass="34516">MADDAAHVPGGPAPDITRADIAARPRGTGPVKRDSPEVVPTFAQFAGKFGSDVELVGRTPGDASAAADRELVATGAAASATADPLGSRPAPAQPSPWHTSETIAADDGPKWTFGGAAATREVVAPGAEDVGQAELPFAATAAAPLASRPLPLFGPVGRARAALVVPLLSVVTLGVYALVWHHRINRELEEFDPKLHARPRRSMVALLVPWLIGLAVSLAGATMIISSRVGVQLPIDLHVTTLQAACLLGGLAVVPYLTMLLPFSIVAVVMTLERLRCVEEHIGATTDRQVRPVGTSLLLAVPLVGGLVLIGLEQRRLNAVWQAVAPAGHLYS</sequence>
<evidence type="ECO:0000256" key="2">
    <source>
        <dbReference type="SAM" id="Phobius"/>
    </source>
</evidence>
<dbReference type="AlphaFoldDB" id="A0A934KHS8"/>
<protein>
    <submittedName>
        <fullName evidence="4">DUF4234 domain-containing protein</fullName>
    </submittedName>
</protein>
<keyword evidence="2" id="KW-0812">Transmembrane</keyword>
<evidence type="ECO:0000313" key="5">
    <source>
        <dbReference type="Proteomes" id="UP000614410"/>
    </source>
</evidence>
<evidence type="ECO:0000259" key="3">
    <source>
        <dbReference type="Pfam" id="PF14018"/>
    </source>
</evidence>
<accession>A0A934KHS8</accession>
<keyword evidence="2" id="KW-0472">Membrane</keyword>
<feature type="transmembrane region" description="Helical" evidence="2">
    <location>
        <begin position="247"/>
        <end position="272"/>
    </location>
</feature>
<keyword evidence="2" id="KW-1133">Transmembrane helix</keyword>
<proteinExistence type="predicted"/>